<dbReference type="PANTHER" id="PTHR47478:SF1">
    <property type="entry name" value="PYRIMIDINE 5'-NUCLEOTIDASE YJJG"/>
    <property type="match status" value="1"/>
</dbReference>
<keyword evidence="1" id="KW-1133">Transmembrane helix</keyword>
<reference evidence="2" key="1">
    <citation type="submission" date="2020-12" db="EMBL/GenBank/DDBJ databases">
        <title>M. sibirica DSM 26468T genome.</title>
        <authorList>
            <person name="Thieme N."/>
            <person name="Rettenmaier R."/>
            <person name="Zverlov V."/>
            <person name="Liebl W."/>
        </authorList>
    </citation>
    <scope>NUCLEOTIDE SEQUENCE</scope>
    <source>
        <strain evidence="2">DSM 26468</strain>
    </source>
</reference>
<dbReference type="GO" id="GO:0016787">
    <property type="term" value="F:hydrolase activity"/>
    <property type="evidence" value="ECO:0007669"/>
    <property type="project" value="UniProtKB-KW"/>
</dbReference>
<feature type="transmembrane region" description="Helical" evidence="1">
    <location>
        <begin position="36"/>
        <end position="56"/>
    </location>
</feature>
<dbReference type="InterPro" id="IPR052550">
    <property type="entry name" value="Pyrimidine_5'-ntase_YjjG"/>
</dbReference>
<keyword evidence="1" id="KW-0812">Transmembrane</keyword>
<sequence length="270" mass="31310">MEFNKSNLMKIYFYFFILYMVVNIVNEYSISEVMGVHALIVSGIWMVVSIILYFAVIRHEVFRKILGTSYNETYAEECWEDANIILAKCLKEYVTRSNIFYSVKEIFEKCYQELFPRKGIKLDPQKGAGILAYEHGYSVSYPDTEGFFNAVNPFYPVCLVSDADYDMVSPLFDRFHFDKVFVSEGYQCYKHSCKGSLFHNVLTNYKVNPNQIIHIGDSYADIAGAKRFGIKTCWLNRDKRVWPYDIKPDYTVSSLIEAAQIIGIDVENIV</sequence>
<accession>A0A8J7H120</accession>
<dbReference type="AlphaFoldDB" id="A0A8J7H120"/>
<dbReference type="NCBIfam" id="TIGR01549">
    <property type="entry name" value="HAD-SF-IA-v1"/>
    <property type="match status" value="1"/>
</dbReference>
<dbReference type="InterPro" id="IPR036412">
    <property type="entry name" value="HAD-like_sf"/>
</dbReference>
<keyword evidence="1" id="KW-0472">Membrane</keyword>
<gene>
    <name evidence="2" type="ORF">I5677_02055</name>
</gene>
<dbReference type="Pfam" id="PF00702">
    <property type="entry name" value="Hydrolase"/>
    <property type="match status" value="1"/>
</dbReference>
<comment type="caution">
    <text evidence="2">The sequence shown here is derived from an EMBL/GenBank/DDBJ whole genome shotgun (WGS) entry which is preliminary data.</text>
</comment>
<keyword evidence="2" id="KW-0378">Hydrolase</keyword>
<organism evidence="2 3">
    <name type="scientific">Mobilitalea sibirica</name>
    <dbReference type="NCBI Taxonomy" id="1462919"/>
    <lineage>
        <taxon>Bacteria</taxon>
        <taxon>Bacillati</taxon>
        <taxon>Bacillota</taxon>
        <taxon>Clostridia</taxon>
        <taxon>Lachnospirales</taxon>
        <taxon>Lachnospiraceae</taxon>
        <taxon>Mobilitalea</taxon>
    </lineage>
</organism>
<dbReference type="Gene3D" id="3.40.50.1000">
    <property type="entry name" value="HAD superfamily/HAD-like"/>
    <property type="match status" value="1"/>
</dbReference>
<dbReference type="PANTHER" id="PTHR47478">
    <property type="match status" value="1"/>
</dbReference>
<evidence type="ECO:0000313" key="2">
    <source>
        <dbReference type="EMBL" id="MBH1939675.1"/>
    </source>
</evidence>
<name>A0A8J7H120_9FIRM</name>
<feature type="transmembrane region" description="Helical" evidence="1">
    <location>
        <begin position="12"/>
        <end position="30"/>
    </location>
</feature>
<protein>
    <submittedName>
        <fullName evidence="2">HAD family hydrolase</fullName>
    </submittedName>
</protein>
<keyword evidence="3" id="KW-1185">Reference proteome</keyword>
<proteinExistence type="predicted"/>
<dbReference type="SUPFAM" id="SSF56784">
    <property type="entry name" value="HAD-like"/>
    <property type="match status" value="1"/>
</dbReference>
<dbReference type="InterPro" id="IPR006439">
    <property type="entry name" value="HAD-SF_hydro_IA"/>
</dbReference>
<evidence type="ECO:0000256" key="1">
    <source>
        <dbReference type="SAM" id="Phobius"/>
    </source>
</evidence>
<dbReference type="EMBL" id="JAEAGR010000002">
    <property type="protein sequence ID" value="MBH1939675.1"/>
    <property type="molecule type" value="Genomic_DNA"/>
</dbReference>
<dbReference type="InterPro" id="IPR023214">
    <property type="entry name" value="HAD_sf"/>
</dbReference>
<evidence type="ECO:0000313" key="3">
    <source>
        <dbReference type="Proteomes" id="UP000623269"/>
    </source>
</evidence>
<dbReference type="Proteomes" id="UP000623269">
    <property type="component" value="Unassembled WGS sequence"/>
</dbReference>